<dbReference type="PANTHER" id="PTHR47424:SF15">
    <property type="entry name" value="ZN(II)2CYS6 TRANSCRIPTION FACTOR (EUROFUNG)"/>
    <property type="match status" value="1"/>
</dbReference>
<dbReference type="SMART" id="SM00066">
    <property type="entry name" value="GAL4"/>
    <property type="match status" value="1"/>
</dbReference>
<dbReference type="InterPro" id="IPR036864">
    <property type="entry name" value="Zn2-C6_fun-type_DNA-bd_sf"/>
</dbReference>
<dbReference type="AlphaFoldDB" id="A0A420Y327"/>
<keyword evidence="1" id="KW-0479">Metal-binding</keyword>
<dbReference type="InterPro" id="IPR001138">
    <property type="entry name" value="Zn2Cys6_DnaBD"/>
</dbReference>
<dbReference type="GO" id="GO:0000981">
    <property type="term" value="F:DNA-binding transcription factor activity, RNA polymerase II-specific"/>
    <property type="evidence" value="ECO:0007669"/>
    <property type="project" value="InterPro"/>
</dbReference>
<dbReference type="PANTHER" id="PTHR47424">
    <property type="entry name" value="REGULATORY PROTEIN GAL4"/>
    <property type="match status" value="1"/>
</dbReference>
<dbReference type="Gene3D" id="4.10.240.10">
    <property type="entry name" value="Zn(2)-C6 fungal-type DNA-binding domain"/>
    <property type="match status" value="1"/>
</dbReference>
<dbReference type="SMART" id="SM00906">
    <property type="entry name" value="Fungal_trans"/>
    <property type="match status" value="1"/>
</dbReference>
<dbReference type="OrthoDB" id="2123952at2759"/>
<evidence type="ECO:0000313" key="8">
    <source>
        <dbReference type="Proteomes" id="UP000275385"/>
    </source>
</evidence>
<dbReference type="GO" id="GO:0005634">
    <property type="term" value="C:nucleus"/>
    <property type="evidence" value="ECO:0007669"/>
    <property type="project" value="TreeGrafter"/>
</dbReference>
<evidence type="ECO:0000259" key="6">
    <source>
        <dbReference type="PROSITE" id="PS50048"/>
    </source>
</evidence>
<gene>
    <name evidence="7" type="ORF">DL546_005451</name>
</gene>
<sequence>MDPSKWRISKACQECRAKKIRCDGGDPCLRCKTRAVDCIYRTKARNRTRRVSPVPTQQRHEITVPDRPSKENPDDQDDQDDHGSQAFEHQSVAATHRASPSMLLQLYYGPSSNFSIVNFLDHQIEGTKPVTGSQKEVQEIGPGLDRFNMRRLYFGDLADSAASWRMTNDTAAMLVDRTLASRLLERYLATYWYTLPIWSKDEYRRQLARLYVPSEMLSSENPDSIIVLLAMAMGASMLEEEAVAQFLFQRAQRWSTRLDEMVNVQAVQIALLMSHFHTERARPNSAFLMAGIAARKAVGAGLHKDVTGTAQSYEDVQQRRITVWSLFFWEIWLCFSLGRPSSFPESEIRVPLPAESKLLQSLVTLARLMFKCDNLVYKQHHKSLATIWGAANEIRRDLLRFAEQQRKDLNFGLVGDPNTGEVGVCQTIVSTMYHHTLALTFRPFLVLRAKLRQEGTYAGAVVGNDNGLPRPPAWLDTACEYCLDATKHCIGFLVESCERNVLCRELNYHGFFIEGASHVLILDLLQDRAAGRANLPWIQSAIRTLRMMGPKSEKRSFHGIHTLGLAENLERMARSVYPDFRATPKDTQVVNPAVSTRNDLGENAPQHTPQPPYTGPFMPLGLDTLPSTMSPSATPDHFKDMEEPIDLTPVDGGWWNSDFATADMEAFLSIDPNLAPYQLPTYP</sequence>
<dbReference type="GO" id="GO:0006351">
    <property type="term" value="P:DNA-templated transcription"/>
    <property type="evidence" value="ECO:0007669"/>
    <property type="project" value="InterPro"/>
</dbReference>
<feature type="compositionally biased region" description="Basic and acidic residues" evidence="5">
    <location>
        <begin position="58"/>
        <end position="73"/>
    </location>
</feature>
<dbReference type="GO" id="GO:0000435">
    <property type="term" value="P:positive regulation of transcription from RNA polymerase II promoter by galactose"/>
    <property type="evidence" value="ECO:0007669"/>
    <property type="project" value="TreeGrafter"/>
</dbReference>
<evidence type="ECO:0000256" key="5">
    <source>
        <dbReference type="SAM" id="MobiDB-lite"/>
    </source>
</evidence>
<feature type="region of interest" description="Disordered" evidence="5">
    <location>
        <begin position="46"/>
        <end position="83"/>
    </location>
</feature>
<dbReference type="PROSITE" id="PS00463">
    <property type="entry name" value="ZN2_CY6_FUNGAL_1"/>
    <property type="match status" value="1"/>
</dbReference>
<dbReference type="GO" id="GO:0000978">
    <property type="term" value="F:RNA polymerase II cis-regulatory region sequence-specific DNA binding"/>
    <property type="evidence" value="ECO:0007669"/>
    <property type="project" value="TreeGrafter"/>
</dbReference>
<dbReference type="SUPFAM" id="SSF57701">
    <property type="entry name" value="Zn2/Cys6 DNA-binding domain"/>
    <property type="match status" value="1"/>
</dbReference>
<reference evidence="7 8" key="1">
    <citation type="submission" date="2018-08" db="EMBL/GenBank/DDBJ databases">
        <title>Draft genome of the lignicolous fungus Coniochaeta pulveracea.</title>
        <authorList>
            <person name="Borstlap C.J."/>
            <person name="De Witt R.N."/>
            <person name="Botha A."/>
            <person name="Volschenk H."/>
        </authorList>
    </citation>
    <scope>NUCLEOTIDE SEQUENCE [LARGE SCALE GENOMIC DNA]</scope>
    <source>
        <strain evidence="7 8">CAB683</strain>
    </source>
</reference>
<keyword evidence="4" id="KW-0539">Nucleus</keyword>
<dbReference type="EMBL" id="QVQW01000059">
    <property type="protein sequence ID" value="RKU42272.1"/>
    <property type="molecule type" value="Genomic_DNA"/>
</dbReference>
<keyword evidence="3" id="KW-0804">Transcription</keyword>
<dbReference type="CDD" id="cd12148">
    <property type="entry name" value="fungal_TF_MHR"/>
    <property type="match status" value="1"/>
</dbReference>
<dbReference type="InterPro" id="IPR007219">
    <property type="entry name" value="XnlR_reg_dom"/>
</dbReference>
<keyword evidence="8" id="KW-1185">Reference proteome</keyword>
<evidence type="ECO:0000313" key="7">
    <source>
        <dbReference type="EMBL" id="RKU42272.1"/>
    </source>
</evidence>
<evidence type="ECO:0000256" key="3">
    <source>
        <dbReference type="ARBA" id="ARBA00023163"/>
    </source>
</evidence>
<keyword evidence="2" id="KW-0805">Transcription regulation</keyword>
<accession>A0A420Y327</accession>
<dbReference type="PROSITE" id="PS50048">
    <property type="entry name" value="ZN2_CY6_FUNGAL_2"/>
    <property type="match status" value="1"/>
</dbReference>
<dbReference type="GO" id="GO:0008270">
    <property type="term" value="F:zinc ion binding"/>
    <property type="evidence" value="ECO:0007669"/>
    <property type="project" value="InterPro"/>
</dbReference>
<name>A0A420Y327_9PEZI</name>
<proteinExistence type="predicted"/>
<organism evidence="7 8">
    <name type="scientific">Coniochaeta pulveracea</name>
    <dbReference type="NCBI Taxonomy" id="177199"/>
    <lineage>
        <taxon>Eukaryota</taxon>
        <taxon>Fungi</taxon>
        <taxon>Dikarya</taxon>
        <taxon>Ascomycota</taxon>
        <taxon>Pezizomycotina</taxon>
        <taxon>Sordariomycetes</taxon>
        <taxon>Sordariomycetidae</taxon>
        <taxon>Coniochaetales</taxon>
        <taxon>Coniochaetaceae</taxon>
        <taxon>Coniochaeta</taxon>
    </lineage>
</organism>
<evidence type="ECO:0000256" key="2">
    <source>
        <dbReference type="ARBA" id="ARBA00023015"/>
    </source>
</evidence>
<evidence type="ECO:0000256" key="1">
    <source>
        <dbReference type="ARBA" id="ARBA00022723"/>
    </source>
</evidence>
<dbReference type="CDD" id="cd00067">
    <property type="entry name" value="GAL4"/>
    <property type="match status" value="1"/>
</dbReference>
<protein>
    <recommendedName>
        <fullName evidence="6">Zn(2)-C6 fungal-type domain-containing protein</fullName>
    </recommendedName>
</protein>
<evidence type="ECO:0000256" key="4">
    <source>
        <dbReference type="ARBA" id="ARBA00023242"/>
    </source>
</evidence>
<comment type="caution">
    <text evidence="7">The sequence shown here is derived from an EMBL/GenBank/DDBJ whole genome shotgun (WGS) entry which is preliminary data.</text>
</comment>
<feature type="domain" description="Zn(2)-C6 fungal-type" evidence="6">
    <location>
        <begin position="11"/>
        <end position="40"/>
    </location>
</feature>
<dbReference type="Pfam" id="PF04082">
    <property type="entry name" value="Fungal_trans"/>
    <property type="match status" value="1"/>
</dbReference>
<dbReference type="InterPro" id="IPR051127">
    <property type="entry name" value="Fungal_SecMet_Regulators"/>
</dbReference>
<dbReference type="Pfam" id="PF00172">
    <property type="entry name" value="Zn_clus"/>
    <property type="match status" value="1"/>
</dbReference>
<dbReference type="Proteomes" id="UP000275385">
    <property type="component" value="Unassembled WGS sequence"/>
</dbReference>